<sequence>MAAFQIPDSFYLQPRAESQDPETSGCADCKAAADRIETLEEALRNLVTAISWDWDLDGPLGVARTVLSTSEKDQAEQPFEERLRTTLDEGNCPTAVIAVLDLGLTVPVVAGIVVDASGEKREVQFHANGTYDVIGHGDKRIPFNRRTVTQIATLYQQAEDVWDEFAHLRGKSWSKMITPVRRAPH</sequence>
<gene>
    <name evidence="1" type="ORF">Salmuc_01351</name>
</gene>
<protein>
    <submittedName>
        <fullName evidence="1">Uncharacterized protein</fullName>
    </submittedName>
</protein>
<comment type="caution">
    <text evidence="1">The sequence shown here is derived from an EMBL/GenBank/DDBJ whole genome shotgun (WGS) entry which is preliminary data.</text>
</comment>
<evidence type="ECO:0000313" key="1">
    <source>
        <dbReference type="EMBL" id="EPX84778.1"/>
    </source>
</evidence>
<dbReference type="Proteomes" id="UP000015347">
    <property type="component" value="Unassembled WGS sequence"/>
</dbReference>
<dbReference type="STRING" id="1123237.Salmuc_01351"/>
<dbReference type="AlphaFoldDB" id="S9QYQ3"/>
<proteinExistence type="predicted"/>
<evidence type="ECO:0000313" key="2">
    <source>
        <dbReference type="Proteomes" id="UP000015347"/>
    </source>
</evidence>
<dbReference type="EMBL" id="APVH01000012">
    <property type="protein sequence ID" value="EPX84778.1"/>
    <property type="molecule type" value="Genomic_DNA"/>
</dbReference>
<name>S9QYQ3_9RHOB</name>
<dbReference type="RefSeq" id="WP_020042149.1">
    <property type="nucleotide sequence ID" value="NZ_KE557274.1"/>
</dbReference>
<keyword evidence="2" id="KW-1185">Reference proteome</keyword>
<reference evidence="2" key="1">
    <citation type="journal article" date="2014" name="Stand. Genomic Sci.">
        <title>Genome sequence of the exopolysaccharide-producing Salipiger mucosus type strain (DSM 16094(T)), a moderately halophilic member of the Roseobacter clade.</title>
        <authorList>
            <person name="Riedel T."/>
            <person name="Spring S."/>
            <person name="Fiebig A."/>
            <person name="Petersen J."/>
            <person name="Kyrpides N.C."/>
            <person name="Goker M."/>
            <person name="Klenk H.P."/>
        </authorList>
    </citation>
    <scope>NUCLEOTIDE SEQUENCE [LARGE SCALE GENOMIC DNA]</scope>
    <source>
        <strain evidence="2">DSM 16094</strain>
    </source>
</reference>
<dbReference type="HOGENOM" id="CLU_1460298_0_0_5"/>
<accession>S9QYQ3</accession>
<organism evidence="1 2">
    <name type="scientific">Salipiger mucosus DSM 16094</name>
    <dbReference type="NCBI Taxonomy" id="1123237"/>
    <lineage>
        <taxon>Bacteria</taxon>
        <taxon>Pseudomonadati</taxon>
        <taxon>Pseudomonadota</taxon>
        <taxon>Alphaproteobacteria</taxon>
        <taxon>Rhodobacterales</taxon>
        <taxon>Roseobacteraceae</taxon>
        <taxon>Salipiger</taxon>
    </lineage>
</organism>